<keyword evidence="9" id="KW-1185">Reference proteome</keyword>
<dbReference type="NCBIfam" id="NF006825">
    <property type="entry name" value="PRK09347.1-2"/>
    <property type="match status" value="1"/>
</dbReference>
<keyword evidence="3 5" id="KW-0554">One-carbon metabolism</keyword>
<evidence type="ECO:0000256" key="6">
    <source>
        <dbReference type="SAM" id="MobiDB-lite"/>
    </source>
</evidence>
<evidence type="ECO:0000313" key="9">
    <source>
        <dbReference type="Proteomes" id="UP000621500"/>
    </source>
</evidence>
<dbReference type="NCBIfam" id="NF006826">
    <property type="entry name" value="PRK09347.1-3"/>
    <property type="match status" value="1"/>
</dbReference>
<dbReference type="EC" id="3.5.4.16" evidence="5"/>
<dbReference type="RefSeq" id="WP_425567900.1">
    <property type="nucleotide sequence ID" value="NZ_BAAAZQ010000048.1"/>
</dbReference>
<name>A0ABQ4F4H1_9ACTN</name>
<keyword evidence="4 5" id="KW-0378">Hydrolase</keyword>
<evidence type="ECO:0000256" key="1">
    <source>
        <dbReference type="ARBA" id="ARBA00001052"/>
    </source>
</evidence>
<keyword evidence="5" id="KW-0547">Nucleotide-binding</keyword>
<dbReference type="SUPFAM" id="SSF55620">
    <property type="entry name" value="Tetrahydrobiopterin biosynthesis enzymes-like"/>
    <property type="match status" value="1"/>
</dbReference>
<evidence type="ECO:0000313" key="8">
    <source>
        <dbReference type="EMBL" id="GIH01790.1"/>
    </source>
</evidence>
<dbReference type="InterPro" id="IPR018234">
    <property type="entry name" value="GTP_CycHdrlase_I_CS"/>
</dbReference>
<keyword evidence="5" id="KW-0342">GTP-binding</keyword>
<comment type="catalytic activity">
    <reaction evidence="1 5">
        <text>GTP + H2O = 7,8-dihydroneopterin 3'-triphosphate + formate + H(+)</text>
        <dbReference type="Rhea" id="RHEA:17473"/>
        <dbReference type="ChEBI" id="CHEBI:15377"/>
        <dbReference type="ChEBI" id="CHEBI:15378"/>
        <dbReference type="ChEBI" id="CHEBI:15740"/>
        <dbReference type="ChEBI" id="CHEBI:37565"/>
        <dbReference type="ChEBI" id="CHEBI:58462"/>
        <dbReference type="EC" id="3.5.4.16"/>
    </reaction>
</comment>
<sequence>MFCATAHPDGWHTYSRVHLRADAGCFIRTSTAPVGDPSDPISWISDAVTHHGAHAARLNSLDGAITQAHAGKEIETKFTLPSDTPLWPLAVDLHDHVVAGALPEMAPRFRDPLETWDFSNALFEVHGPDQQRGYVSFLYTRPGLYQVKRKNYDADALVRHEHVDTDVTITEPLHRYVRDTLGLSARPMPAFRRMRYDIKFESLRTGHHYGIFVDRCALHLDPAETLVQVEVEYLRSRSVLPLDEPAVLPRSSASPTGSPASSPLTDCPPNAATTPSCRSCATSWHAGRTSYRRSTRTPMTSNPSTVPTLDLESAHDAATQLLKALGVNIDAPATANTPTRMVAAYAELLTPRPFTLTTFANDAAYDRLVTVRAIPFRSLCEHHMLPFRGAADIAYQPTDKIVGLSKLARLVEHTAQRPQVQERLTRQIAAYLVDHLAPAGVGVLLRAEHLCMTLRGTQAPGTETITTALRGTLQSDAVLRDEFLQAIGSGQR</sequence>
<dbReference type="Pfam" id="PF01227">
    <property type="entry name" value="GTP_cyclohydroI"/>
    <property type="match status" value="1"/>
</dbReference>
<keyword evidence="5" id="KW-0862">Zinc</keyword>
<feature type="binding site" evidence="5">
    <location>
        <position position="383"/>
    </location>
    <ligand>
        <name>Zn(2+)</name>
        <dbReference type="ChEBI" id="CHEBI:29105"/>
    </ligand>
</feature>
<dbReference type="PROSITE" id="PS00860">
    <property type="entry name" value="GTP_CYCLOHYDROL_1_2"/>
    <property type="match status" value="1"/>
</dbReference>
<evidence type="ECO:0000256" key="2">
    <source>
        <dbReference type="ARBA" id="ARBA00005080"/>
    </source>
</evidence>
<evidence type="ECO:0000256" key="3">
    <source>
        <dbReference type="ARBA" id="ARBA00022563"/>
    </source>
</evidence>
<evidence type="ECO:0000256" key="5">
    <source>
        <dbReference type="HAMAP-Rule" id="MF_00223"/>
    </source>
</evidence>
<accession>A0ABQ4F4H1</accession>
<comment type="subunit">
    <text evidence="5">Homopolymer.</text>
</comment>
<dbReference type="PANTHER" id="PTHR11109">
    <property type="entry name" value="GTP CYCLOHYDROLASE I"/>
    <property type="match status" value="1"/>
</dbReference>
<comment type="similarity">
    <text evidence="5">Belongs to the GTP cyclohydrolase I family.</text>
</comment>
<dbReference type="InterPro" id="IPR001474">
    <property type="entry name" value="GTP_CycHdrlase_I"/>
</dbReference>
<evidence type="ECO:0000259" key="7">
    <source>
        <dbReference type="Pfam" id="PF01227"/>
    </source>
</evidence>
<gene>
    <name evidence="5" type="primary">folE</name>
    <name evidence="8" type="ORF">Pma05_83620</name>
</gene>
<comment type="pathway">
    <text evidence="2 5">Cofactor biosynthesis; 7,8-dihydroneopterin triphosphate biosynthesis; 7,8-dihydroneopterin triphosphate from GTP: step 1/1.</text>
</comment>
<comment type="caution">
    <text evidence="8">The sequence shown here is derived from an EMBL/GenBank/DDBJ whole genome shotgun (WGS) entry which is preliminary data.</text>
</comment>
<dbReference type="InterPro" id="IPR020602">
    <property type="entry name" value="GTP_CycHdrlase_I_dom"/>
</dbReference>
<feature type="compositionally biased region" description="Low complexity" evidence="6">
    <location>
        <begin position="249"/>
        <end position="263"/>
    </location>
</feature>
<dbReference type="Gene3D" id="3.30.1130.10">
    <property type="match status" value="1"/>
</dbReference>
<feature type="binding site" evidence="5">
    <location>
        <position position="451"/>
    </location>
    <ligand>
        <name>Zn(2+)</name>
        <dbReference type="ChEBI" id="CHEBI:29105"/>
    </ligand>
</feature>
<feature type="region of interest" description="Disordered" evidence="6">
    <location>
        <begin position="246"/>
        <end position="272"/>
    </location>
</feature>
<feature type="domain" description="GTP cyclohydrolase I" evidence="7">
    <location>
        <begin position="316"/>
        <end position="487"/>
    </location>
</feature>
<dbReference type="EMBL" id="BONX01000085">
    <property type="protein sequence ID" value="GIH01790.1"/>
    <property type="molecule type" value="Genomic_DNA"/>
</dbReference>
<keyword evidence="5" id="KW-0479">Metal-binding</keyword>
<evidence type="ECO:0000256" key="4">
    <source>
        <dbReference type="ARBA" id="ARBA00022801"/>
    </source>
</evidence>
<dbReference type="InterPro" id="IPR043133">
    <property type="entry name" value="GTP-CH-I_C/QueF"/>
</dbReference>
<reference evidence="8 9" key="1">
    <citation type="submission" date="2021-01" db="EMBL/GenBank/DDBJ databases">
        <title>Whole genome shotgun sequence of Plantactinospora mayteni NBRC 109088.</title>
        <authorList>
            <person name="Komaki H."/>
            <person name="Tamura T."/>
        </authorList>
    </citation>
    <scope>NUCLEOTIDE SEQUENCE [LARGE SCALE GENOMIC DNA]</scope>
    <source>
        <strain evidence="8 9">NBRC 109088</strain>
    </source>
</reference>
<dbReference type="Proteomes" id="UP000621500">
    <property type="component" value="Unassembled WGS sequence"/>
</dbReference>
<organism evidence="8 9">
    <name type="scientific">Plantactinospora mayteni</name>
    <dbReference type="NCBI Taxonomy" id="566021"/>
    <lineage>
        <taxon>Bacteria</taxon>
        <taxon>Bacillati</taxon>
        <taxon>Actinomycetota</taxon>
        <taxon>Actinomycetes</taxon>
        <taxon>Micromonosporales</taxon>
        <taxon>Micromonosporaceae</taxon>
        <taxon>Plantactinospora</taxon>
    </lineage>
</organism>
<proteinExistence type="inferred from homology"/>
<dbReference type="PANTHER" id="PTHR11109:SF7">
    <property type="entry name" value="GTP CYCLOHYDROLASE 1"/>
    <property type="match status" value="1"/>
</dbReference>
<protein>
    <recommendedName>
        <fullName evidence="5">GTP cyclohydrolase 1</fullName>
        <ecNumber evidence="5">3.5.4.16</ecNumber>
    </recommendedName>
    <alternativeName>
        <fullName evidence="5">GTP cyclohydrolase I</fullName>
        <shortName evidence="5">GTP-CH-I</shortName>
    </alternativeName>
</protein>
<feature type="binding site" evidence="5">
    <location>
        <position position="380"/>
    </location>
    <ligand>
        <name>Zn(2+)</name>
        <dbReference type="ChEBI" id="CHEBI:29105"/>
    </ligand>
</feature>
<dbReference type="HAMAP" id="MF_00223">
    <property type="entry name" value="FolE"/>
    <property type="match status" value="1"/>
</dbReference>